<name>A0AAV2FNH5_9ROSI</name>
<dbReference type="Proteomes" id="UP001497516">
    <property type="component" value="Chromosome 7"/>
</dbReference>
<keyword evidence="1" id="KW-0732">Signal</keyword>
<reference evidence="2 3" key="1">
    <citation type="submission" date="2024-04" db="EMBL/GenBank/DDBJ databases">
        <authorList>
            <person name="Fracassetti M."/>
        </authorList>
    </citation>
    <scope>NUCLEOTIDE SEQUENCE [LARGE SCALE GENOMIC DNA]</scope>
</reference>
<keyword evidence="3" id="KW-1185">Reference proteome</keyword>
<feature type="chain" id="PRO_5043359884" evidence="1">
    <location>
        <begin position="33"/>
        <end position="93"/>
    </location>
</feature>
<sequence length="93" mass="10023">MGNQSRRTCLPIYTIIPLLLVVLLSLPAGKMALVEAARVPAATLVGKSTSDESAASSWRIVAAVRKFGYTVVGSRSRTSGHGHDVYGRRRCCY</sequence>
<evidence type="ECO:0000313" key="3">
    <source>
        <dbReference type="Proteomes" id="UP001497516"/>
    </source>
</evidence>
<dbReference type="AlphaFoldDB" id="A0AAV2FNH5"/>
<feature type="signal peptide" evidence="1">
    <location>
        <begin position="1"/>
        <end position="32"/>
    </location>
</feature>
<evidence type="ECO:0000256" key="1">
    <source>
        <dbReference type="SAM" id="SignalP"/>
    </source>
</evidence>
<gene>
    <name evidence="2" type="ORF">LTRI10_LOCUS40049</name>
</gene>
<organism evidence="2 3">
    <name type="scientific">Linum trigynum</name>
    <dbReference type="NCBI Taxonomy" id="586398"/>
    <lineage>
        <taxon>Eukaryota</taxon>
        <taxon>Viridiplantae</taxon>
        <taxon>Streptophyta</taxon>
        <taxon>Embryophyta</taxon>
        <taxon>Tracheophyta</taxon>
        <taxon>Spermatophyta</taxon>
        <taxon>Magnoliopsida</taxon>
        <taxon>eudicotyledons</taxon>
        <taxon>Gunneridae</taxon>
        <taxon>Pentapetalae</taxon>
        <taxon>rosids</taxon>
        <taxon>fabids</taxon>
        <taxon>Malpighiales</taxon>
        <taxon>Linaceae</taxon>
        <taxon>Linum</taxon>
    </lineage>
</organism>
<dbReference type="EMBL" id="OZ034820">
    <property type="protein sequence ID" value="CAL1399884.1"/>
    <property type="molecule type" value="Genomic_DNA"/>
</dbReference>
<protein>
    <submittedName>
        <fullName evidence="2">Uncharacterized protein</fullName>
    </submittedName>
</protein>
<accession>A0AAV2FNH5</accession>
<evidence type="ECO:0000313" key="2">
    <source>
        <dbReference type="EMBL" id="CAL1399884.1"/>
    </source>
</evidence>
<proteinExistence type="predicted"/>